<dbReference type="Proteomes" id="UP000191153">
    <property type="component" value="Unassembled WGS sequence"/>
</dbReference>
<dbReference type="OrthoDB" id="1848933at2"/>
<keyword evidence="1" id="KW-0175">Coiled coil</keyword>
<proteinExistence type="predicted"/>
<feature type="coiled-coil region" evidence="1">
    <location>
        <begin position="46"/>
        <end position="107"/>
    </location>
</feature>
<dbReference type="AlphaFoldDB" id="A0A1T4RAE9"/>
<protein>
    <submittedName>
        <fullName evidence="2">Uncharacterized protein</fullName>
    </submittedName>
</protein>
<dbReference type="EMBL" id="FUWX01000052">
    <property type="protein sequence ID" value="SKA12943.1"/>
    <property type="molecule type" value="Genomic_DNA"/>
</dbReference>
<accession>A0A1T4RAE9</accession>
<evidence type="ECO:0000313" key="3">
    <source>
        <dbReference type="Proteomes" id="UP000191153"/>
    </source>
</evidence>
<gene>
    <name evidence="2" type="ORF">SAMN02745174_02636</name>
</gene>
<dbReference type="RefSeq" id="WP_078695026.1">
    <property type="nucleotide sequence ID" value="NZ_FUWX01000052.1"/>
</dbReference>
<keyword evidence="3" id="KW-1185">Reference proteome</keyword>
<name>A0A1T4RAE9_9FUSO</name>
<evidence type="ECO:0000313" key="2">
    <source>
        <dbReference type="EMBL" id="SKA12943.1"/>
    </source>
</evidence>
<organism evidence="2 3">
    <name type="scientific">Cetobacterium ceti</name>
    <dbReference type="NCBI Taxonomy" id="180163"/>
    <lineage>
        <taxon>Bacteria</taxon>
        <taxon>Fusobacteriati</taxon>
        <taxon>Fusobacteriota</taxon>
        <taxon>Fusobacteriia</taxon>
        <taxon>Fusobacteriales</taxon>
        <taxon>Fusobacteriaceae</taxon>
        <taxon>Cetobacterium</taxon>
    </lineage>
</organism>
<dbReference type="STRING" id="180163.SAMN02745174_02636"/>
<reference evidence="2 3" key="1">
    <citation type="submission" date="2017-02" db="EMBL/GenBank/DDBJ databases">
        <authorList>
            <person name="Peterson S.W."/>
        </authorList>
    </citation>
    <scope>NUCLEOTIDE SEQUENCE [LARGE SCALE GENOMIC DNA]</scope>
    <source>
        <strain evidence="2 3">ATCC 700028</strain>
    </source>
</reference>
<sequence length="232" mass="28002">MPKFITEKFFKTYFYNKDSSDWEKAIFTREEFKELESKLIKTNTSLQDCSKELDFFKNQKINLEIKIKELQEQLIEFENIKTENKNLNNLNQNLLRICKERANAKRKLMPKKTHHGYIKKHAEQYIYKFTDHTVVNGRRFTNEKFLDLWKSIVQSPYSLEISSNKVLSLITNDLKSFKIEFVNIKDFSTWNKLSLFSYNKLDSIVIYEIKLKENLKDYLWEFQVLSNIQLDF</sequence>
<evidence type="ECO:0000256" key="1">
    <source>
        <dbReference type="SAM" id="Coils"/>
    </source>
</evidence>